<proteinExistence type="predicted"/>
<feature type="domain" description="Peptidase S74" evidence="1">
    <location>
        <begin position="33"/>
        <end position="140"/>
    </location>
</feature>
<comment type="caution">
    <text evidence="2">The sequence shown here is derived from an EMBL/GenBank/DDBJ whole genome shotgun (WGS) entry which is preliminary data.</text>
</comment>
<dbReference type="InterPro" id="IPR030392">
    <property type="entry name" value="S74_ICA"/>
</dbReference>
<dbReference type="Proteomes" id="UP000323426">
    <property type="component" value="Unassembled WGS sequence"/>
</dbReference>
<sequence length="149" mass="16955">MTFQKKYVLVYLVVATFIIIANYGAHAQQVIPDYKLKTNISALNNSLEYIVQLQPKRFEYNTQQFRHLQLPAGGSYGFISEEFKQVMPNLVKNEVKFYNTGKNSQAAAVIPMVEMEKLVPLLVGAIQEQQAMIQKLQEELASLKQNMAP</sequence>
<dbReference type="EMBL" id="VWSF01000011">
    <property type="protein sequence ID" value="KAA5544162.1"/>
    <property type="molecule type" value="Genomic_DNA"/>
</dbReference>
<organism evidence="2 3">
    <name type="scientific">Adhaeribacter rhizoryzae</name>
    <dbReference type="NCBI Taxonomy" id="2607907"/>
    <lineage>
        <taxon>Bacteria</taxon>
        <taxon>Pseudomonadati</taxon>
        <taxon>Bacteroidota</taxon>
        <taxon>Cytophagia</taxon>
        <taxon>Cytophagales</taxon>
        <taxon>Hymenobacteraceae</taxon>
        <taxon>Adhaeribacter</taxon>
    </lineage>
</organism>
<protein>
    <submittedName>
        <fullName evidence="2">Tail fiber domain-containing protein</fullName>
    </submittedName>
</protein>
<gene>
    <name evidence="2" type="ORF">F0145_14720</name>
</gene>
<accession>A0A5M6DD11</accession>
<evidence type="ECO:0000259" key="1">
    <source>
        <dbReference type="PROSITE" id="PS51688"/>
    </source>
</evidence>
<dbReference type="RefSeq" id="WP_150089218.1">
    <property type="nucleotide sequence ID" value="NZ_VWSF01000011.1"/>
</dbReference>
<dbReference type="Pfam" id="PF13884">
    <property type="entry name" value="Peptidase_S74"/>
    <property type="match status" value="1"/>
</dbReference>
<dbReference type="AlphaFoldDB" id="A0A5M6DD11"/>
<name>A0A5M6DD11_9BACT</name>
<dbReference type="PROSITE" id="PS51688">
    <property type="entry name" value="ICA"/>
    <property type="match status" value="1"/>
</dbReference>
<evidence type="ECO:0000313" key="3">
    <source>
        <dbReference type="Proteomes" id="UP000323426"/>
    </source>
</evidence>
<evidence type="ECO:0000313" key="2">
    <source>
        <dbReference type="EMBL" id="KAA5544162.1"/>
    </source>
</evidence>
<keyword evidence="3" id="KW-1185">Reference proteome</keyword>
<reference evidence="2 3" key="1">
    <citation type="submission" date="2019-09" db="EMBL/GenBank/DDBJ databases">
        <title>Genome sequence and assembly of Adhaeribacter sp.</title>
        <authorList>
            <person name="Chhetri G."/>
        </authorList>
    </citation>
    <scope>NUCLEOTIDE SEQUENCE [LARGE SCALE GENOMIC DNA]</scope>
    <source>
        <strain evidence="2 3">DK36</strain>
    </source>
</reference>